<dbReference type="EMBL" id="GDHC01016089">
    <property type="protein sequence ID" value="JAQ02540.1"/>
    <property type="molecule type" value="Transcribed_RNA"/>
</dbReference>
<dbReference type="Gene3D" id="3.40.50.620">
    <property type="entry name" value="HUPs"/>
    <property type="match status" value="1"/>
</dbReference>
<evidence type="ECO:0000256" key="1">
    <source>
        <dbReference type="ARBA" id="ARBA00022679"/>
    </source>
</evidence>
<dbReference type="EMBL" id="GBHO01002161">
    <property type="protein sequence ID" value="JAG41443.1"/>
    <property type="molecule type" value="Transcribed_RNA"/>
</dbReference>
<dbReference type="InterPro" id="IPR000541">
    <property type="entry name" value="Ncs6/Tuc1/Ctu1"/>
</dbReference>
<reference evidence="4" key="2">
    <citation type="submission" date="2014-07" db="EMBL/GenBank/DDBJ databases">
        <authorList>
            <person name="Hull J."/>
        </authorList>
    </citation>
    <scope>NUCLEOTIDE SEQUENCE</scope>
</reference>
<evidence type="ECO:0000313" key="3">
    <source>
        <dbReference type="EMBL" id="JAG41443.1"/>
    </source>
</evidence>
<dbReference type="GO" id="GO:0016740">
    <property type="term" value="F:transferase activity"/>
    <property type="evidence" value="ECO:0007669"/>
    <property type="project" value="UniProtKB-KW"/>
</dbReference>
<dbReference type="InterPro" id="IPR014729">
    <property type="entry name" value="Rossmann-like_a/b/a_fold"/>
</dbReference>
<dbReference type="PANTHER" id="PTHR11807">
    <property type="entry name" value="ATPASES OF THE PP SUPERFAMILY-RELATED"/>
    <property type="match status" value="1"/>
</dbReference>
<reference evidence="5" key="3">
    <citation type="journal article" date="2016" name="Gigascience">
        <title>De novo construction of an expanded transcriptome assembly for the western tarnished plant bug, Lygus hesperus.</title>
        <authorList>
            <person name="Tassone E.E."/>
            <person name="Geib S.M."/>
            <person name="Hall B."/>
            <person name="Fabrick J.A."/>
            <person name="Brent C.S."/>
            <person name="Hull J.J."/>
        </authorList>
    </citation>
    <scope>NUCLEOTIDE SEQUENCE</scope>
</reference>
<dbReference type="NCBIfam" id="TIGR00269">
    <property type="entry name" value="TIGR00269 family protein"/>
    <property type="match status" value="1"/>
</dbReference>
<dbReference type="AlphaFoldDB" id="A0A0A9ZH38"/>
<feature type="domain" description="tRNA(Ile)-lysidine/2-thiocytidine synthase N-terminal" evidence="2">
    <location>
        <begin position="21"/>
        <end position="119"/>
    </location>
</feature>
<dbReference type="Pfam" id="PF01171">
    <property type="entry name" value="ATP_bind_3"/>
    <property type="match status" value="1"/>
</dbReference>
<evidence type="ECO:0000313" key="4">
    <source>
        <dbReference type="EMBL" id="JAG41445.1"/>
    </source>
</evidence>
<dbReference type="SUPFAM" id="SSF52402">
    <property type="entry name" value="Adenine nucleotide alpha hydrolases-like"/>
    <property type="match status" value="1"/>
</dbReference>
<proteinExistence type="predicted"/>
<dbReference type="InterPro" id="IPR035107">
    <property type="entry name" value="tRNA_thiolation_TtcA_Ctu1"/>
</dbReference>
<accession>A0A0A9ZH38</accession>
<dbReference type="GO" id="GO:0002143">
    <property type="term" value="P:tRNA wobble position uridine thiolation"/>
    <property type="evidence" value="ECO:0007669"/>
    <property type="project" value="TreeGrafter"/>
</dbReference>
<dbReference type="GO" id="GO:0000049">
    <property type="term" value="F:tRNA binding"/>
    <property type="evidence" value="ECO:0007669"/>
    <property type="project" value="InterPro"/>
</dbReference>
<sequence>MDEIVQTIGTQQNCTYCGVLRRQALNVACNELGITKLLTGHNCDDIVETFIMNLLRGDDRHIPQTMEVMTHASALVPRVKPFKYTYEKDIVLYAHFEGVDYFSTECSYSPFAFRGYVRNYVKELERSDPSTLLTFILTAQAFVDLVDQVPPQCANNYRKCIACGNPSSRDFCQACYLLQRLPGFSLRSTRSRVQL</sequence>
<dbReference type="GO" id="GO:0002144">
    <property type="term" value="C:cytosolic tRNA wobble base thiouridylase complex"/>
    <property type="evidence" value="ECO:0007669"/>
    <property type="project" value="TreeGrafter"/>
</dbReference>
<gene>
    <name evidence="4" type="primary">ncs6_3</name>
    <name evidence="5" type="synonym">ncs6</name>
    <name evidence="3" type="synonym">ncs6_2</name>
    <name evidence="4" type="ORF">CM83_27681</name>
    <name evidence="3" type="ORF">CM83_27695</name>
    <name evidence="5" type="ORF">g.96598</name>
</gene>
<dbReference type="PANTHER" id="PTHR11807:SF12">
    <property type="entry name" value="CYTOPLASMIC TRNA 2-THIOLATION PROTEIN 1"/>
    <property type="match status" value="1"/>
</dbReference>
<dbReference type="PIRSF" id="PIRSF004976">
    <property type="entry name" value="ATPase_YdaO"/>
    <property type="match status" value="1"/>
</dbReference>
<organism evidence="4">
    <name type="scientific">Lygus hesperus</name>
    <name type="common">Western plant bug</name>
    <dbReference type="NCBI Taxonomy" id="30085"/>
    <lineage>
        <taxon>Eukaryota</taxon>
        <taxon>Metazoa</taxon>
        <taxon>Ecdysozoa</taxon>
        <taxon>Arthropoda</taxon>
        <taxon>Hexapoda</taxon>
        <taxon>Insecta</taxon>
        <taxon>Pterygota</taxon>
        <taxon>Neoptera</taxon>
        <taxon>Paraneoptera</taxon>
        <taxon>Hemiptera</taxon>
        <taxon>Heteroptera</taxon>
        <taxon>Panheteroptera</taxon>
        <taxon>Cimicomorpha</taxon>
        <taxon>Miridae</taxon>
        <taxon>Mirini</taxon>
        <taxon>Lygus</taxon>
    </lineage>
</organism>
<protein>
    <submittedName>
        <fullName evidence="4">Cytoplasmic tRNA 2-thiolation protein 1</fullName>
    </submittedName>
</protein>
<reference evidence="4" key="1">
    <citation type="journal article" date="2014" name="PLoS ONE">
        <title>Transcriptome-Based Identification of ABC Transporters in the Western Tarnished Plant Bug Lygus hesperus.</title>
        <authorList>
            <person name="Hull J.J."/>
            <person name="Chaney K."/>
            <person name="Geib S.M."/>
            <person name="Fabrick J.A."/>
            <person name="Brent C.S."/>
            <person name="Walsh D."/>
            <person name="Lavine L.C."/>
        </authorList>
    </citation>
    <scope>NUCLEOTIDE SEQUENCE</scope>
</reference>
<name>A0A0A9ZH38_LYGHE</name>
<evidence type="ECO:0000259" key="2">
    <source>
        <dbReference type="Pfam" id="PF01171"/>
    </source>
</evidence>
<dbReference type="InterPro" id="IPR011063">
    <property type="entry name" value="TilS/TtcA_N"/>
</dbReference>
<dbReference type="EMBL" id="GBHO01002159">
    <property type="protein sequence ID" value="JAG41445.1"/>
    <property type="molecule type" value="Transcribed_RNA"/>
</dbReference>
<evidence type="ECO:0000313" key="5">
    <source>
        <dbReference type="EMBL" id="JAQ02540.1"/>
    </source>
</evidence>
<keyword evidence="1" id="KW-0808">Transferase</keyword>
<dbReference type="GO" id="GO:0005739">
    <property type="term" value="C:mitochondrion"/>
    <property type="evidence" value="ECO:0007669"/>
    <property type="project" value="TreeGrafter"/>
</dbReference>